<protein>
    <recommendedName>
        <fullName evidence="3">DNA-directed RNA polymerase III subunit RPC9</fullName>
    </recommendedName>
</protein>
<dbReference type="Pfam" id="PF03874">
    <property type="entry name" value="RNA_pol_Rpb4"/>
    <property type="match status" value="1"/>
</dbReference>
<comment type="caution">
    <text evidence="9">The sequence shown here is derived from an EMBL/GenBank/DDBJ whole genome shotgun (WGS) entry which is preliminary data.</text>
</comment>
<dbReference type="SUPFAM" id="SSF47819">
    <property type="entry name" value="HRDC-like"/>
    <property type="match status" value="1"/>
</dbReference>
<keyword evidence="5" id="KW-0804">Transcription</keyword>
<keyword evidence="6" id="KW-0539">Nucleus</keyword>
<dbReference type="InterPro" id="IPR038846">
    <property type="entry name" value="RPC9"/>
</dbReference>
<dbReference type="GO" id="GO:0005666">
    <property type="term" value="C:RNA polymerase III complex"/>
    <property type="evidence" value="ECO:0007669"/>
    <property type="project" value="InterPro"/>
</dbReference>
<dbReference type="InterPro" id="IPR038324">
    <property type="entry name" value="Rpb4/RPC9_sf"/>
</dbReference>
<dbReference type="GO" id="GO:0000166">
    <property type="term" value="F:nucleotide binding"/>
    <property type="evidence" value="ECO:0007669"/>
    <property type="project" value="InterPro"/>
</dbReference>
<reference evidence="9" key="1">
    <citation type="submission" date="2022-11" db="EMBL/GenBank/DDBJ databases">
        <title>Chromosomal genome sequence assembly and mating type (MAT) locus characterization of the leprose asexual lichenized fungus Lepraria neglecta (Nyl.) Erichsen.</title>
        <authorList>
            <person name="Allen J.L."/>
            <person name="Pfeffer B."/>
        </authorList>
    </citation>
    <scope>NUCLEOTIDE SEQUENCE</scope>
    <source>
        <strain evidence="9">Allen 5258</strain>
    </source>
</reference>
<keyword evidence="4" id="KW-0240">DNA-directed RNA polymerase</keyword>
<dbReference type="PANTHER" id="PTHR15561">
    <property type="entry name" value="CALCITONIN GENE-RELATED PEPTIDE-RECEPTOR COMPONENT PROTEIN"/>
    <property type="match status" value="1"/>
</dbReference>
<dbReference type="AlphaFoldDB" id="A0AAE0DIQ1"/>
<evidence type="ECO:0000256" key="3">
    <source>
        <dbReference type="ARBA" id="ARBA00016672"/>
    </source>
</evidence>
<dbReference type="GO" id="GO:0006384">
    <property type="term" value="P:transcription initiation at RNA polymerase III promoter"/>
    <property type="evidence" value="ECO:0007669"/>
    <property type="project" value="InterPro"/>
</dbReference>
<dbReference type="Gene3D" id="1.20.1250.40">
    <property type="match status" value="1"/>
</dbReference>
<dbReference type="InterPro" id="IPR005574">
    <property type="entry name" value="Rpb4/RPC9"/>
</dbReference>
<keyword evidence="10" id="KW-1185">Reference proteome</keyword>
<evidence type="ECO:0000256" key="2">
    <source>
        <dbReference type="ARBA" id="ARBA00006898"/>
    </source>
</evidence>
<evidence type="ECO:0000256" key="4">
    <source>
        <dbReference type="ARBA" id="ARBA00022478"/>
    </source>
</evidence>
<evidence type="ECO:0000259" key="8">
    <source>
        <dbReference type="SMART" id="SM00657"/>
    </source>
</evidence>
<comment type="subcellular location">
    <subcellularLocation>
        <location evidence="1">Nucleus</location>
    </subcellularLocation>
</comment>
<feature type="region of interest" description="Disordered" evidence="7">
    <location>
        <begin position="132"/>
        <end position="155"/>
    </location>
</feature>
<evidence type="ECO:0000313" key="10">
    <source>
        <dbReference type="Proteomes" id="UP001276659"/>
    </source>
</evidence>
<organism evidence="9 10">
    <name type="scientific">Lepraria neglecta</name>
    <dbReference type="NCBI Taxonomy" id="209136"/>
    <lineage>
        <taxon>Eukaryota</taxon>
        <taxon>Fungi</taxon>
        <taxon>Dikarya</taxon>
        <taxon>Ascomycota</taxon>
        <taxon>Pezizomycotina</taxon>
        <taxon>Lecanoromycetes</taxon>
        <taxon>OSLEUM clade</taxon>
        <taxon>Lecanoromycetidae</taxon>
        <taxon>Lecanorales</taxon>
        <taxon>Lecanorineae</taxon>
        <taxon>Stereocaulaceae</taxon>
        <taxon>Lepraria</taxon>
    </lineage>
</organism>
<dbReference type="PANTHER" id="PTHR15561:SF0">
    <property type="entry name" value="DNA-DIRECTED RNA POLYMERASE III SUBUNIT RPC9"/>
    <property type="match status" value="1"/>
</dbReference>
<evidence type="ECO:0000256" key="6">
    <source>
        <dbReference type="ARBA" id="ARBA00023242"/>
    </source>
</evidence>
<feature type="domain" description="RNA polymerase Rpb4/RPC9 core" evidence="8">
    <location>
        <begin position="1"/>
        <end position="132"/>
    </location>
</feature>
<evidence type="ECO:0000256" key="7">
    <source>
        <dbReference type="SAM" id="MobiDB-lite"/>
    </source>
</evidence>
<accession>A0AAE0DIQ1</accession>
<dbReference type="SMART" id="SM00657">
    <property type="entry name" value="RPOL4c"/>
    <property type="match status" value="1"/>
</dbReference>
<evidence type="ECO:0000313" key="9">
    <source>
        <dbReference type="EMBL" id="KAK3170650.1"/>
    </source>
</evidence>
<name>A0AAE0DIQ1_9LECA</name>
<evidence type="ECO:0000256" key="5">
    <source>
        <dbReference type="ARBA" id="ARBA00023163"/>
    </source>
</evidence>
<comment type="similarity">
    <text evidence="2">Belongs to the eukaryotic RPC9 RNA polymerase subunit family.</text>
</comment>
<dbReference type="InterPro" id="IPR006590">
    <property type="entry name" value="RNA_pol_Rpb4/RPC9_core"/>
</dbReference>
<dbReference type="InterPro" id="IPR010997">
    <property type="entry name" value="HRDC-like_sf"/>
</dbReference>
<feature type="compositionally biased region" description="Gly residues" evidence="7">
    <location>
        <begin position="144"/>
        <end position="155"/>
    </location>
</feature>
<dbReference type="Proteomes" id="UP001276659">
    <property type="component" value="Unassembled WGS sequence"/>
</dbReference>
<dbReference type="EMBL" id="JASNWA010000008">
    <property type="protein sequence ID" value="KAK3170650.1"/>
    <property type="molecule type" value="Genomic_DNA"/>
</dbReference>
<gene>
    <name evidence="9" type="ORF">OEA41_002732</name>
</gene>
<proteinExistence type="inferred from homology"/>
<evidence type="ECO:0000256" key="1">
    <source>
        <dbReference type="ARBA" id="ARBA00004123"/>
    </source>
</evidence>
<sequence>MKILETQSAVLSNYEVLAHLTESRAKPRTTPQTHTNVSTVIKEINTYLTPPPDSRSPIPRYQQPHYSDQTIRTLVTRLQAFNLTKSEVLMVLNLRPQELTLLDCVVEECDERFTQERQEEILRIVQEVLGGEENGVDGEEGMNGANGGGGEEGSG</sequence>